<dbReference type="InterPro" id="IPR013320">
    <property type="entry name" value="ConA-like_dom_sf"/>
</dbReference>
<dbReference type="SMART" id="SM00560">
    <property type="entry name" value="LamGL"/>
    <property type="match status" value="3"/>
</dbReference>
<dbReference type="Gene3D" id="2.60.120.200">
    <property type="match status" value="3"/>
</dbReference>
<dbReference type="PANTHER" id="PTHR46130:SF3">
    <property type="entry name" value="CHROMOSOME UNDETERMINED SCAFFOLD_33, WHOLE GENOME SHOTGUN SEQUENCE"/>
    <property type="match status" value="1"/>
</dbReference>
<dbReference type="CDD" id="cd00063">
    <property type="entry name" value="FN3"/>
    <property type="match status" value="1"/>
</dbReference>
<dbReference type="Gene3D" id="2.60.40.10">
    <property type="entry name" value="Immunoglobulins"/>
    <property type="match status" value="1"/>
</dbReference>
<dbReference type="Pfam" id="PF13385">
    <property type="entry name" value="Laminin_G_3"/>
    <property type="match status" value="3"/>
</dbReference>
<evidence type="ECO:0000313" key="5">
    <source>
        <dbReference type="Proteomes" id="UP000580839"/>
    </source>
</evidence>
<dbReference type="PROSITE" id="PS50853">
    <property type="entry name" value="FN3"/>
    <property type="match status" value="1"/>
</dbReference>
<evidence type="ECO:0000313" key="4">
    <source>
        <dbReference type="EMBL" id="NOT35087.1"/>
    </source>
</evidence>
<dbReference type="GO" id="GO:0006508">
    <property type="term" value="P:proteolysis"/>
    <property type="evidence" value="ECO:0007669"/>
    <property type="project" value="TreeGrafter"/>
</dbReference>
<dbReference type="SUPFAM" id="SSF56300">
    <property type="entry name" value="Metallo-dependent phosphatases"/>
    <property type="match status" value="1"/>
</dbReference>
<keyword evidence="1" id="KW-0732">Signal</keyword>
<proteinExistence type="predicted"/>
<sequence>MKHSRAVSRPGSRRDGIGFSLALTFLFLGALFVAPAHAQNGLQLDGSNDYVTIGAAPTLGTSSFTVETWFRRTGAGVATSTGSGGVTAVPLVTKGRAEADASTADMNYFLGIRGTDSVLVADYEEGTGQTSPGLNHPIVGVTALKRDVWYHAAATFDGTTLRLYLNGALEATVVVGASRLPQSASTQHAALGSALTTAGTAAGFFAGTLDEPRVWNVARAQLDIQNAMLQEVASGAGLIGRWGLNEGTGTSAASTVGGAPSGTLTGGPTWAVGASFGPAWALFFSGTTGVAALGNPAALGLSQYTIECWFRRDGAGAATDVGAGSDDAIPLIAHGRGDQDTGQVHVNWFLGIRESDGVLMTDFEESSAGATPSLNHPTYGTTALPPGSAWHHAAATYDGTTLKLYLDGALESSVVVGQPAGTPTVMPASIGSALDRNGEADGFFHGVIDEARVWNLARSQAQIQSTANTQIAGASAGLVARWGLNEGTGSSIASSAGTALPGTLNATGWSWVGGAPFNLSFLAPAPPTALAAVALSSTTIRLTWTDNSSNESRFEIERSTTGVGGPFTPVDQVSANVVTFDDGGRTPGSETCYRVRAANGNGNSNYTSSECATTPLVTRTALDLAGNTYVTFGDADVVDLAQFTVECWFRRDGAGTTTTTGTGGVTDAIPMVTNGRGESEVSNVDLNWFLGLRAADGVLIADFEEGAGGTSPSLNHPVIGVTPIAANGVWHHAAASYDGGTWSLYLDGNLEATVVAGQPVASLSTQHNAIGSALTSTGTAAGFFEGAFDEVRVWNSARSLTQIRSTANGQLDLATSGLVARWSLDDGSGTAVASSAGTIANGTISGVAFTWIGPAPFDLAFNTPPAVPTLNAPASGATGTSTSPTLSVSVSDADGDSVTVTFYGRAAGPTAGPDFTLLGIPDTQFYTSHLNGGSNAILFSQMNWTLANRASLNIPYMVQLGDCVQNGDNGGSPIEWLRADSAWKLVENPLATTLADGIPYGICVGNHDQSPIGDADGTTTFYNQYFGSARYAGRAYYGGHYGGNNDNWFDLFSAGGLDFLCIGLEYDTSPDVAVLNWADSLMKAYPSRRAFVASHNLLGSGNPGTFSTQGSATYNALRDNPNFFMMLCGHVSEEGRRVDTFEGRTVHTVMSDYQARTNGGNGWLRLMNFSPANNVIRVRTYSPWLVQFEADSDSSSQFTLAYDMSGGGAAYQVIGSVKVASGEVASLVWSGRTANTAYQWYAVASDGPTSQTGPTWSFTTGTTTAVPGLSATEFAIGPVIPNPTRGAFRVSFALPQAGVVRASLHDVMGREVAVLADRRFAAGRHELHADALERVRRLSNGIYFVRVSAAGSTRVQRVAIVQ</sequence>
<feature type="domain" description="Fibronectin type-III" evidence="3">
    <location>
        <begin position="526"/>
        <end position="617"/>
    </location>
</feature>
<dbReference type="SMART" id="SM00060">
    <property type="entry name" value="FN3"/>
    <property type="match status" value="1"/>
</dbReference>
<comment type="caution">
    <text evidence="4">The sequence shown here is derived from an EMBL/GenBank/DDBJ whole genome shotgun (WGS) entry which is preliminary data.</text>
</comment>
<dbReference type="InterPro" id="IPR043543">
    <property type="entry name" value="PAPPA/PAPPA2"/>
</dbReference>
<dbReference type="PANTHER" id="PTHR46130">
    <property type="entry name" value="LAMGL DOMAIN-CONTAINING PROTEIN"/>
    <property type="match status" value="1"/>
</dbReference>
<dbReference type="InterPro" id="IPR006558">
    <property type="entry name" value="LamG-like"/>
</dbReference>
<keyword evidence="2" id="KW-1015">Disulfide bond</keyword>
<dbReference type="GO" id="GO:0004222">
    <property type="term" value="F:metalloendopeptidase activity"/>
    <property type="evidence" value="ECO:0007669"/>
    <property type="project" value="TreeGrafter"/>
</dbReference>
<protein>
    <submittedName>
        <fullName evidence="4">T9SS type A sorting domain-containing protein</fullName>
    </submittedName>
</protein>
<accession>A0A849SQ93</accession>
<dbReference type="InterPro" id="IPR026444">
    <property type="entry name" value="Secre_tail"/>
</dbReference>
<dbReference type="InterPro" id="IPR013783">
    <property type="entry name" value="Ig-like_fold"/>
</dbReference>
<dbReference type="SUPFAM" id="SSF49265">
    <property type="entry name" value="Fibronectin type III"/>
    <property type="match status" value="1"/>
</dbReference>
<evidence type="ECO:0000259" key="3">
    <source>
        <dbReference type="PROSITE" id="PS50853"/>
    </source>
</evidence>
<dbReference type="InterPro" id="IPR036116">
    <property type="entry name" value="FN3_sf"/>
</dbReference>
<dbReference type="Proteomes" id="UP000580839">
    <property type="component" value="Unassembled WGS sequence"/>
</dbReference>
<evidence type="ECO:0000256" key="1">
    <source>
        <dbReference type="ARBA" id="ARBA00022729"/>
    </source>
</evidence>
<evidence type="ECO:0000256" key="2">
    <source>
        <dbReference type="ARBA" id="ARBA00023157"/>
    </source>
</evidence>
<gene>
    <name evidence="4" type="ORF">HOP12_13130</name>
</gene>
<reference evidence="4 5" key="1">
    <citation type="submission" date="2020-04" db="EMBL/GenBank/DDBJ databases">
        <title>Metagenomic profiling of ammonia- and methane-oxidizing microorganisms in a Dutch drinking water treatment plant.</title>
        <authorList>
            <person name="Poghosyan L."/>
            <person name="Leucker S."/>
        </authorList>
    </citation>
    <scope>NUCLEOTIDE SEQUENCE [LARGE SCALE GENOMIC DNA]</scope>
    <source>
        <strain evidence="4">S-RSF-IL-03</strain>
    </source>
</reference>
<dbReference type="Gene3D" id="3.60.21.10">
    <property type="match status" value="1"/>
</dbReference>
<dbReference type="InterPro" id="IPR029052">
    <property type="entry name" value="Metallo-depent_PP-like"/>
</dbReference>
<dbReference type="NCBIfam" id="TIGR04183">
    <property type="entry name" value="Por_Secre_tail"/>
    <property type="match status" value="1"/>
</dbReference>
<dbReference type="SUPFAM" id="SSF49899">
    <property type="entry name" value="Concanavalin A-like lectins/glucanases"/>
    <property type="match status" value="3"/>
</dbReference>
<organism evidence="4 5">
    <name type="scientific">Eiseniibacteriota bacterium</name>
    <dbReference type="NCBI Taxonomy" id="2212470"/>
    <lineage>
        <taxon>Bacteria</taxon>
        <taxon>Candidatus Eiseniibacteriota</taxon>
    </lineage>
</organism>
<name>A0A849SQ93_UNCEI</name>
<dbReference type="EMBL" id="JABFRW010000172">
    <property type="protein sequence ID" value="NOT35087.1"/>
    <property type="molecule type" value="Genomic_DNA"/>
</dbReference>
<dbReference type="InterPro" id="IPR003961">
    <property type="entry name" value="FN3_dom"/>
</dbReference>
<dbReference type="GO" id="GO:0005615">
    <property type="term" value="C:extracellular space"/>
    <property type="evidence" value="ECO:0007669"/>
    <property type="project" value="TreeGrafter"/>
</dbReference>
<dbReference type="GO" id="GO:0007166">
    <property type="term" value="P:cell surface receptor signaling pathway"/>
    <property type="evidence" value="ECO:0007669"/>
    <property type="project" value="TreeGrafter"/>
</dbReference>